<dbReference type="Proteomes" id="UP000199478">
    <property type="component" value="Unassembled WGS sequence"/>
</dbReference>
<reference evidence="2" key="1">
    <citation type="submission" date="2016-10" db="EMBL/GenBank/DDBJ databases">
        <authorList>
            <person name="Varghese N."/>
            <person name="Submissions S."/>
        </authorList>
    </citation>
    <scope>NUCLEOTIDE SEQUENCE [LARGE SCALE GENOMIC DNA]</scope>
    <source>
        <strain evidence="2">DSM 26879</strain>
    </source>
</reference>
<evidence type="ECO:0000313" key="2">
    <source>
        <dbReference type="Proteomes" id="UP000199478"/>
    </source>
</evidence>
<name>A0A1I6FZ04_9RHOB</name>
<dbReference type="OrthoDB" id="7862428at2"/>
<accession>A0A1I6FZ04</accession>
<dbReference type="RefSeq" id="WP_090196633.1">
    <property type="nucleotide sequence ID" value="NZ_FOYP01000001.1"/>
</dbReference>
<evidence type="ECO:0000313" key="1">
    <source>
        <dbReference type="EMBL" id="SFR35121.1"/>
    </source>
</evidence>
<dbReference type="AlphaFoldDB" id="A0A1I6FZ04"/>
<protein>
    <submittedName>
        <fullName evidence="1">Uncharacterized protein</fullName>
    </submittedName>
</protein>
<gene>
    <name evidence="1" type="ORF">SAMN04488005_0764</name>
</gene>
<organism evidence="1 2">
    <name type="scientific">Yoonia tamlensis</name>
    <dbReference type="NCBI Taxonomy" id="390270"/>
    <lineage>
        <taxon>Bacteria</taxon>
        <taxon>Pseudomonadati</taxon>
        <taxon>Pseudomonadota</taxon>
        <taxon>Alphaproteobacteria</taxon>
        <taxon>Rhodobacterales</taxon>
        <taxon>Paracoccaceae</taxon>
        <taxon>Yoonia</taxon>
    </lineage>
</organism>
<proteinExistence type="predicted"/>
<sequence length="98" mass="11099">MSTHKVMQKRLKTAIQAAILNEGKIDGTDDNALTNTDVVEALIEVVGFYASFHGFETYSPTDLAFKHATTIKRHIYSYRALRRDGKLPMNFVPRNKVN</sequence>
<dbReference type="STRING" id="390270.SAMN04488005_0764"/>
<dbReference type="EMBL" id="FOYP01000001">
    <property type="protein sequence ID" value="SFR35121.1"/>
    <property type="molecule type" value="Genomic_DNA"/>
</dbReference>
<keyword evidence="2" id="KW-1185">Reference proteome</keyword>